<dbReference type="Gene3D" id="1.10.10.10">
    <property type="entry name" value="Winged helix-like DNA-binding domain superfamily/Winged helix DNA-binding domain"/>
    <property type="match status" value="1"/>
</dbReference>
<evidence type="ECO:0000313" key="1">
    <source>
        <dbReference type="EMBL" id="MFK4273992.1"/>
    </source>
</evidence>
<keyword evidence="2" id="KW-1185">Reference proteome</keyword>
<dbReference type="InterPro" id="IPR036390">
    <property type="entry name" value="WH_DNA-bd_sf"/>
</dbReference>
<proteinExistence type="predicted"/>
<reference evidence="1 2" key="1">
    <citation type="submission" date="2024-11" db="EMBL/GenBank/DDBJ databases">
        <title>The Natural Products Discovery Center: Release of the First 8490 Sequenced Strains for Exploring Actinobacteria Biosynthetic Diversity.</title>
        <authorList>
            <person name="Kalkreuter E."/>
            <person name="Kautsar S.A."/>
            <person name="Yang D."/>
            <person name="Bader C.D."/>
            <person name="Teijaro C.N."/>
            <person name="Fluegel L."/>
            <person name="Davis C.M."/>
            <person name="Simpson J.R."/>
            <person name="Lauterbach L."/>
            <person name="Steele A.D."/>
            <person name="Gui C."/>
            <person name="Meng S."/>
            <person name="Li G."/>
            <person name="Viehrig K."/>
            <person name="Ye F."/>
            <person name="Su P."/>
            <person name="Kiefer A.F."/>
            <person name="Nichols A."/>
            <person name="Cepeda A.J."/>
            <person name="Yan W."/>
            <person name="Fan B."/>
            <person name="Jiang Y."/>
            <person name="Adhikari A."/>
            <person name="Zheng C.-J."/>
            <person name="Schuster L."/>
            <person name="Cowan T.M."/>
            <person name="Smanski M.J."/>
            <person name="Chevrette M.G."/>
            <person name="De Carvalho L.P.S."/>
            <person name="Shen B."/>
        </authorList>
    </citation>
    <scope>NUCLEOTIDE SEQUENCE [LARGE SCALE GENOMIC DNA]</scope>
    <source>
        <strain evidence="1 2">NPDC020863</strain>
    </source>
</reference>
<accession>A0ABW8M738</accession>
<organism evidence="1 2">
    <name type="scientific">Streptomyces milbemycinicus</name>
    <dbReference type="NCBI Taxonomy" id="476552"/>
    <lineage>
        <taxon>Bacteria</taxon>
        <taxon>Bacillati</taxon>
        <taxon>Actinomycetota</taxon>
        <taxon>Actinomycetes</taxon>
        <taxon>Kitasatosporales</taxon>
        <taxon>Streptomycetaceae</taxon>
        <taxon>Streptomyces</taxon>
    </lineage>
</organism>
<name>A0ABW8M738_9ACTN</name>
<gene>
    <name evidence="1" type="ORF">ACI2L5_55590</name>
</gene>
<protein>
    <submittedName>
        <fullName evidence="1">MarR family transcriptional regulator</fullName>
    </submittedName>
</protein>
<feature type="non-terminal residue" evidence="1">
    <location>
        <position position="74"/>
    </location>
</feature>
<evidence type="ECO:0000313" key="2">
    <source>
        <dbReference type="Proteomes" id="UP001620295"/>
    </source>
</evidence>
<dbReference type="EMBL" id="JBJDQH010000451">
    <property type="protein sequence ID" value="MFK4273992.1"/>
    <property type="molecule type" value="Genomic_DNA"/>
</dbReference>
<dbReference type="Proteomes" id="UP001620295">
    <property type="component" value="Unassembled WGS sequence"/>
</dbReference>
<dbReference type="InterPro" id="IPR036388">
    <property type="entry name" value="WH-like_DNA-bd_sf"/>
</dbReference>
<dbReference type="SUPFAM" id="SSF46785">
    <property type="entry name" value="Winged helix' DNA-binding domain"/>
    <property type="match status" value="1"/>
</dbReference>
<sequence>MGPRDDLDLAVDEVRDFSRMYTRLIGVLDYPGQLNTPYTLSEARILYELAQRERTHVSALRERLGVTAAHLSRT</sequence>
<comment type="caution">
    <text evidence="1">The sequence shown here is derived from an EMBL/GenBank/DDBJ whole genome shotgun (WGS) entry which is preliminary data.</text>
</comment>